<dbReference type="Gene3D" id="3.10.450.50">
    <property type="match status" value="1"/>
</dbReference>
<dbReference type="InterPro" id="IPR032710">
    <property type="entry name" value="NTF2-like_dom_sf"/>
</dbReference>
<dbReference type="Pfam" id="PF12893">
    <property type="entry name" value="Lumazine_bd_2"/>
    <property type="match status" value="1"/>
</dbReference>
<reference evidence="1" key="1">
    <citation type="submission" date="2021-02" db="EMBL/GenBank/DDBJ databases">
        <authorList>
            <person name="Dougan E. K."/>
            <person name="Rhodes N."/>
            <person name="Thang M."/>
            <person name="Chan C."/>
        </authorList>
    </citation>
    <scope>NUCLEOTIDE SEQUENCE</scope>
</reference>
<gene>
    <name evidence="1" type="ORF">SNEC2469_LOCUS27976</name>
</gene>
<name>A0A813AJA3_9DINO</name>
<dbReference type="AlphaFoldDB" id="A0A813AJA3"/>
<dbReference type="InterPro" id="IPR039437">
    <property type="entry name" value="FrzH/put_lumazine-bd"/>
</dbReference>
<dbReference type="Proteomes" id="UP000601435">
    <property type="component" value="Unassembled WGS sequence"/>
</dbReference>
<protein>
    <submittedName>
        <fullName evidence="1">Uncharacterized protein</fullName>
    </submittedName>
</protein>
<proteinExistence type="predicted"/>
<sequence length="259" mass="28516">MYEFNQPCPNYCLTEACNFSSFPPTENPALREGCSVLHVELDGSYKSSPGAEYTLPAGSSAAEAVIEMVRVLQTGSKSSASVHARIGSKASLWLVFLKDVQWKCISVAAALPGEMTLPKDFEGISACVWDGYCKANRACDGKTMAEYFHETCRLTFVDGTGAVMIIDSAQFCNMVQTRYTTPMHKDYAHLRDDPRVGSRDALLSIDFGSLSTPIAMVVLTVAHPPCLWTDLLTVAKLQGKWWIVHKSSVKDPFLEEEKK</sequence>
<accession>A0A813AJA3</accession>
<comment type="caution">
    <text evidence="1">The sequence shown here is derived from an EMBL/GenBank/DDBJ whole genome shotgun (WGS) entry which is preliminary data.</text>
</comment>
<evidence type="ECO:0000313" key="1">
    <source>
        <dbReference type="EMBL" id="CAE7868889.1"/>
    </source>
</evidence>
<dbReference type="SUPFAM" id="SSF54427">
    <property type="entry name" value="NTF2-like"/>
    <property type="match status" value="1"/>
</dbReference>
<dbReference type="EMBL" id="CAJNJA010059885">
    <property type="protein sequence ID" value="CAE7868889.1"/>
    <property type="molecule type" value="Genomic_DNA"/>
</dbReference>
<dbReference type="OrthoDB" id="420299at2759"/>
<organism evidence="1 2">
    <name type="scientific">Symbiodinium necroappetens</name>
    <dbReference type="NCBI Taxonomy" id="1628268"/>
    <lineage>
        <taxon>Eukaryota</taxon>
        <taxon>Sar</taxon>
        <taxon>Alveolata</taxon>
        <taxon>Dinophyceae</taxon>
        <taxon>Suessiales</taxon>
        <taxon>Symbiodiniaceae</taxon>
        <taxon>Symbiodinium</taxon>
    </lineage>
</organism>
<evidence type="ECO:0000313" key="2">
    <source>
        <dbReference type="Proteomes" id="UP000601435"/>
    </source>
</evidence>
<keyword evidence="2" id="KW-1185">Reference proteome</keyword>